<keyword evidence="2" id="KW-1185">Reference proteome</keyword>
<protein>
    <recommendedName>
        <fullName evidence="3">KTSC domain-containing protein</fullName>
    </recommendedName>
</protein>
<dbReference type="EMBL" id="CP139781">
    <property type="protein sequence ID" value="WRQ88061.1"/>
    <property type="molecule type" value="Genomic_DNA"/>
</dbReference>
<evidence type="ECO:0000313" key="2">
    <source>
        <dbReference type="Proteomes" id="UP000738431"/>
    </source>
</evidence>
<sequence>MGAAFRATPAKRINGFAGYRFKRDLDQAFLHVFMGSEDSPWSDMDAECIEAEVVYRIRQHGEWPRYQTEIHFSAPQSVHSSAADSIMNYFIGTKAGTPLIAPKIS</sequence>
<dbReference type="Proteomes" id="UP000738431">
    <property type="component" value="Chromosome"/>
</dbReference>
<reference evidence="1 2" key="2">
    <citation type="submission" date="2023-12" db="EMBL/GenBank/DDBJ databases">
        <title>Description of an unclassified Opitutus bacterium of Verrucomicrobiota.</title>
        <authorList>
            <person name="Zhang D.-F."/>
        </authorList>
    </citation>
    <scope>NUCLEOTIDE SEQUENCE [LARGE SCALE GENOMIC DNA]</scope>
    <source>
        <strain evidence="1 2">WL0086</strain>
    </source>
</reference>
<proteinExistence type="predicted"/>
<accession>A0ABZ1C8N7</accession>
<gene>
    <name evidence="1" type="ORF">K1X11_001495</name>
</gene>
<name>A0ABZ1C8N7_9BACT</name>
<organism evidence="1 2">
    <name type="scientific">Actomonas aquatica</name>
    <dbReference type="NCBI Taxonomy" id="2866162"/>
    <lineage>
        <taxon>Bacteria</taxon>
        <taxon>Pseudomonadati</taxon>
        <taxon>Verrucomicrobiota</taxon>
        <taxon>Opitutia</taxon>
        <taxon>Opitutales</taxon>
        <taxon>Opitutaceae</taxon>
        <taxon>Actomonas</taxon>
    </lineage>
</organism>
<evidence type="ECO:0000313" key="1">
    <source>
        <dbReference type="EMBL" id="WRQ88061.1"/>
    </source>
</evidence>
<evidence type="ECO:0008006" key="3">
    <source>
        <dbReference type="Google" id="ProtNLM"/>
    </source>
</evidence>
<reference evidence="1 2" key="1">
    <citation type="submission" date="2021-08" db="EMBL/GenBank/DDBJ databases">
        <authorList>
            <person name="Zhang D."/>
            <person name="Zhang A."/>
            <person name="Wang L."/>
        </authorList>
    </citation>
    <scope>NUCLEOTIDE SEQUENCE [LARGE SCALE GENOMIC DNA]</scope>
    <source>
        <strain evidence="1 2">WL0086</strain>
    </source>
</reference>
<dbReference type="RefSeq" id="WP_324726054.1">
    <property type="nucleotide sequence ID" value="NZ_CP139781.1"/>
</dbReference>